<dbReference type="Proteomes" id="UP000326912">
    <property type="component" value="Unassembled WGS sequence"/>
</dbReference>
<name>A0A5J4KLI0_9CHLR</name>
<dbReference type="SUPFAM" id="SSF53335">
    <property type="entry name" value="S-adenosyl-L-methionine-dependent methyltransferases"/>
    <property type="match status" value="1"/>
</dbReference>
<accession>A0A5J4KLI0</accession>
<protein>
    <recommendedName>
        <fullName evidence="4">Methyltransferase type 11 domain-containing protein</fullName>
    </recommendedName>
</protein>
<evidence type="ECO:0000256" key="1">
    <source>
        <dbReference type="SAM" id="MobiDB-lite"/>
    </source>
</evidence>
<dbReference type="AlphaFoldDB" id="A0A5J4KLI0"/>
<comment type="caution">
    <text evidence="2">The sequence shown here is derived from an EMBL/GenBank/DDBJ whole genome shotgun (WGS) entry which is preliminary data.</text>
</comment>
<evidence type="ECO:0000313" key="2">
    <source>
        <dbReference type="EMBL" id="GER90568.1"/>
    </source>
</evidence>
<keyword evidence="3" id="KW-1185">Reference proteome</keyword>
<reference evidence="2 3" key="1">
    <citation type="submission" date="2019-10" db="EMBL/GenBank/DDBJ databases">
        <title>Dictyobacter vulcani sp. nov., within the class Ktedonobacteria, isolated from soil of volcanic Mt. Zao.</title>
        <authorList>
            <person name="Zheng Y."/>
            <person name="Wang C.M."/>
            <person name="Sakai Y."/>
            <person name="Abe K."/>
            <person name="Yokota A."/>
            <person name="Yabe S."/>
        </authorList>
    </citation>
    <scope>NUCLEOTIDE SEQUENCE [LARGE SCALE GENOMIC DNA]</scope>
    <source>
        <strain evidence="2 3">W12</strain>
    </source>
</reference>
<dbReference type="EMBL" id="BKZW01000002">
    <property type="protein sequence ID" value="GER90568.1"/>
    <property type="molecule type" value="Genomic_DNA"/>
</dbReference>
<evidence type="ECO:0008006" key="4">
    <source>
        <dbReference type="Google" id="ProtNLM"/>
    </source>
</evidence>
<evidence type="ECO:0000313" key="3">
    <source>
        <dbReference type="Proteomes" id="UP000326912"/>
    </source>
</evidence>
<dbReference type="Gene3D" id="3.40.50.150">
    <property type="entry name" value="Vaccinia Virus protein VP39"/>
    <property type="match status" value="1"/>
</dbReference>
<sequence length="96" mass="10369">MMHVLPDELKRQGIAEIARVLKPGGRVLIVDTRRPEESQSQPARPVHTGPWNSGIQDQPQLLQAAGFTQITSGAIEVGTTRFPEIGFVQGTTGPQA</sequence>
<dbReference type="InterPro" id="IPR029063">
    <property type="entry name" value="SAM-dependent_MTases_sf"/>
</dbReference>
<feature type="region of interest" description="Disordered" evidence="1">
    <location>
        <begin position="33"/>
        <end position="56"/>
    </location>
</feature>
<proteinExistence type="predicted"/>
<organism evidence="2 3">
    <name type="scientific">Dictyobacter vulcani</name>
    <dbReference type="NCBI Taxonomy" id="2607529"/>
    <lineage>
        <taxon>Bacteria</taxon>
        <taxon>Bacillati</taxon>
        <taxon>Chloroflexota</taxon>
        <taxon>Ktedonobacteria</taxon>
        <taxon>Ktedonobacterales</taxon>
        <taxon>Dictyobacteraceae</taxon>
        <taxon>Dictyobacter</taxon>
    </lineage>
</organism>
<gene>
    <name evidence="2" type="ORF">KDW_47300</name>
</gene>